<keyword evidence="1" id="KW-1133">Transmembrane helix</keyword>
<organism evidence="2 3">
    <name type="scientific">Metschnikowia aff. pulcherrima</name>
    <dbReference type="NCBI Taxonomy" id="2163413"/>
    <lineage>
        <taxon>Eukaryota</taxon>
        <taxon>Fungi</taxon>
        <taxon>Dikarya</taxon>
        <taxon>Ascomycota</taxon>
        <taxon>Saccharomycotina</taxon>
        <taxon>Pichiomycetes</taxon>
        <taxon>Metschnikowiaceae</taxon>
        <taxon>Metschnikowia</taxon>
    </lineage>
</organism>
<feature type="transmembrane region" description="Helical" evidence="1">
    <location>
        <begin position="32"/>
        <end position="55"/>
    </location>
</feature>
<name>A0A4P6XPP3_9ASCO</name>
<proteinExistence type="predicted"/>
<accession>A0A4P6XPP3</accession>
<keyword evidence="1" id="KW-0812">Transmembrane</keyword>
<keyword evidence="3" id="KW-1185">Reference proteome</keyword>
<keyword evidence="1" id="KW-0472">Membrane</keyword>
<gene>
    <name evidence="2" type="ORF">METSCH_D05190</name>
</gene>
<reference evidence="3" key="1">
    <citation type="submission" date="2019-03" db="EMBL/GenBank/DDBJ databases">
        <title>Snf2 controls pulcherriminic acid biosynthesis and connects pigmentation and antifungal activity of the yeast Metschnikowia pulcherrima.</title>
        <authorList>
            <person name="Gore-Lloyd D."/>
            <person name="Sumann I."/>
            <person name="Brachmann A.O."/>
            <person name="Schneeberger K."/>
            <person name="Ortiz-Merino R.A."/>
            <person name="Moreno-Beltran M."/>
            <person name="Schlaefli M."/>
            <person name="Kirner P."/>
            <person name="Santos Kron A."/>
            <person name="Wolfe K.H."/>
            <person name="Piel J."/>
            <person name="Ahrens C.H."/>
            <person name="Henk D."/>
            <person name="Freimoser F.M."/>
        </authorList>
    </citation>
    <scope>NUCLEOTIDE SEQUENCE [LARGE SCALE GENOMIC DNA]</scope>
    <source>
        <strain evidence="3">APC 1.2</strain>
    </source>
</reference>
<dbReference type="AlphaFoldDB" id="A0A4P6XPP3"/>
<sequence length="217" mass="24868">MSVPILTIPETAFNPAGYLPAKHARRSRLLRYMLTLTRTLAAALILAYLVGLLAIKPLMETTTTQRIEFLEACRIRLRALYINVMGRVEYIPTIGIERSHGVVKKVYADSVCQTEDLEKEQLAEKPLETLGQALVLDKLSLLLTKLQECLAYLVQDIEHYRVVDFSLKDLRQKSEMVYFDQNKLFSEQGQTRKPRHLAREVKQDIRSIKGMFMSGRA</sequence>
<dbReference type="Proteomes" id="UP000292447">
    <property type="component" value="Chromosome IV"/>
</dbReference>
<evidence type="ECO:0000313" key="3">
    <source>
        <dbReference type="Proteomes" id="UP000292447"/>
    </source>
</evidence>
<protein>
    <submittedName>
        <fullName evidence="2">Uncharacterized protein</fullName>
    </submittedName>
</protein>
<evidence type="ECO:0000313" key="2">
    <source>
        <dbReference type="EMBL" id="QBM89447.1"/>
    </source>
</evidence>
<evidence type="ECO:0000256" key="1">
    <source>
        <dbReference type="SAM" id="Phobius"/>
    </source>
</evidence>
<dbReference type="EMBL" id="CP034459">
    <property type="protein sequence ID" value="QBM89447.1"/>
    <property type="molecule type" value="Genomic_DNA"/>
</dbReference>